<name>A0ABD3KIG2_EUCGL</name>
<dbReference type="EMBL" id="JBJKBG010000005">
    <property type="protein sequence ID" value="KAL3738987.1"/>
    <property type="molecule type" value="Genomic_DNA"/>
</dbReference>
<organism evidence="1 2">
    <name type="scientific">Eucalyptus globulus</name>
    <name type="common">Tasmanian blue gum</name>
    <dbReference type="NCBI Taxonomy" id="34317"/>
    <lineage>
        <taxon>Eukaryota</taxon>
        <taxon>Viridiplantae</taxon>
        <taxon>Streptophyta</taxon>
        <taxon>Embryophyta</taxon>
        <taxon>Tracheophyta</taxon>
        <taxon>Spermatophyta</taxon>
        <taxon>Magnoliopsida</taxon>
        <taxon>eudicotyledons</taxon>
        <taxon>Gunneridae</taxon>
        <taxon>Pentapetalae</taxon>
        <taxon>rosids</taxon>
        <taxon>malvids</taxon>
        <taxon>Myrtales</taxon>
        <taxon>Myrtaceae</taxon>
        <taxon>Myrtoideae</taxon>
        <taxon>Eucalypteae</taxon>
        <taxon>Eucalyptus</taxon>
    </lineage>
</organism>
<keyword evidence="2" id="KW-1185">Reference proteome</keyword>
<reference evidence="1 2" key="1">
    <citation type="submission" date="2024-11" db="EMBL/GenBank/DDBJ databases">
        <title>Chromosome-level genome assembly of Eucalyptus globulus Labill. provides insights into its genome evolution.</title>
        <authorList>
            <person name="Li X."/>
        </authorList>
    </citation>
    <scope>NUCLEOTIDE SEQUENCE [LARGE SCALE GENOMIC DNA]</scope>
    <source>
        <strain evidence="1">CL2024</strain>
        <tissue evidence="1">Fresh tender leaves</tissue>
    </source>
</reference>
<accession>A0ABD3KIG2</accession>
<evidence type="ECO:0000313" key="1">
    <source>
        <dbReference type="EMBL" id="KAL3738987.1"/>
    </source>
</evidence>
<proteinExistence type="predicted"/>
<comment type="caution">
    <text evidence="1">The sequence shown here is derived from an EMBL/GenBank/DDBJ whole genome shotgun (WGS) entry which is preliminary data.</text>
</comment>
<sequence>MLPSLAPHGSSLFPLPRRLPMPRLLITQALPHKLSPLDPCANDFILIAGSSPSNFTLDSCPLLYPELLPSYPLPCSASPGSLMLRGGFLRHSYSQ</sequence>
<dbReference type="Proteomes" id="UP001634007">
    <property type="component" value="Unassembled WGS sequence"/>
</dbReference>
<dbReference type="AlphaFoldDB" id="A0ABD3KIG2"/>
<evidence type="ECO:0000313" key="2">
    <source>
        <dbReference type="Proteomes" id="UP001634007"/>
    </source>
</evidence>
<gene>
    <name evidence="1" type="ORF">ACJRO7_020389</name>
</gene>
<protein>
    <submittedName>
        <fullName evidence="1">Uncharacterized protein</fullName>
    </submittedName>
</protein>